<dbReference type="Pfam" id="PF12826">
    <property type="entry name" value="HHH_2"/>
    <property type="match status" value="1"/>
</dbReference>
<keyword evidence="6 15" id="KW-0479">Metal-binding</keyword>
<dbReference type="GO" id="GO:0003677">
    <property type="term" value="F:DNA binding"/>
    <property type="evidence" value="ECO:0007669"/>
    <property type="project" value="InterPro"/>
</dbReference>
<feature type="binding site" evidence="15">
    <location>
        <position position="291"/>
    </location>
    <ligand>
        <name>NAD(+)</name>
        <dbReference type="ChEBI" id="CHEBI:57540"/>
    </ligand>
</feature>
<evidence type="ECO:0000256" key="13">
    <source>
        <dbReference type="ARBA" id="ARBA00034005"/>
    </source>
</evidence>
<keyword evidence="8 15" id="KW-0862">Zinc</keyword>
<dbReference type="NCBIfam" id="TIGR00575">
    <property type="entry name" value="dnlj"/>
    <property type="match status" value="1"/>
</dbReference>
<organism evidence="18 19">
    <name type="scientific">Dehalogenimonas alkenigignens</name>
    <dbReference type="NCBI Taxonomy" id="1217799"/>
    <lineage>
        <taxon>Bacteria</taxon>
        <taxon>Bacillati</taxon>
        <taxon>Chloroflexota</taxon>
        <taxon>Dehalococcoidia</taxon>
        <taxon>Dehalococcoidales</taxon>
        <taxon>Dehalococcoidaceae</taxon>
        <taxon>Dehalogenimonas</taxon>
    </lineage>
</organism>
<evidence type="ECO:0000256" key="9">
    <source>
        <dbReference type="ARBA" id="ARBA00022842"/>
    </source>
</evidence>
<dbReference type="InterPro" id="IPR033136">
    <property type="entry name" value="DNA_ligase_CS"/>
</dbReference>
<dbReference type="Pfam" id="PF22745">
    <property type="entry name" value="Nlig-Ia"/>
    <property type="match status" value="1"/>
</dbReference>
<evidence type="ECO:0000256" key="12">
    <source>
        <dbReference type="ARBA" id="ARBA00023211"/>
    </source>
</evidence>
<dbReference type="PIRSF" id="PIRSF001604">
    <property type="entry name" value="LigA"/>
    <property type="match status" value="1"/>
</dbReference>
<dbReference type="FunFam" id="3.30.470.30:FF:000001">
    <property type="entry name" value="DNA ligase"/>
    <property type="match status" value="1"/>
</dbReference>
<dbReference type="EMBL" id="LFDV01000002">
    <property type="protein sequence ID" value="KTB48475.1"/>
    <property type="molecule type" value="Genomic_DNA"/>
</dbReference>
<keyword evidence="19" id="KW-1185">Reference proteome</keyword>
<dbReference type="GO" id="GO:0003911">
    <property type="term" value="F:DNA ligase (NAD+) activity"/>
    <property type="evidence" value="ECO:0007669"/>
    <property type="project" value="UniProtKB-UniRule"/>
</dbReference>
<comment type="catalytic activity">
    <reaction evidence="13 15 16">
        <text>NAD(+) + (deoxyribonucleotide)n-3'-hydroxyl + 5'-phospho-(deoxyribonucleotide)m = (deoxyribonucleotide)n+m + AMP + beta-nicotinamide D-nucleotide.</text>
        <dbReference type="EC" id="6.5.1.2"/>
    </reaction>
</comment>
<dbReference type="InterPro" id="IPR001357">
    <property type="entry name" value="BRCT_dom"/>
</dbReference>
<dbReference type="Gene3D" id="1.10.150.20">
    <property type="entry name" value="5' to 3' exonuclease, C-terminal subdomain"/>
    <property type="match status" value="2"/>
</dbReference>
<keyword evidence="4 15" id="KW-0436">Ligase</keyword>
<dbReference type="Gene3D" id="3.40.50.10190">
    <property type="entry name" value="BRCT domain"/>
    <property type="match status" value="1"/>
</dbReference>
<keyword evidence="9 15" id="KW-0460">Magnesium</keyword>
<dbReference type="AlphaFoldDB" id="A0A0W0GIS3"/>
<evidence type="ECO:0000256" key="3">
    <source>
        <dbReference type="ARBA" id="ARBA00013308"/>
    </source>
</evidence>
<feature type="binding site" evidence="15">
    <location>
        <position position="418"/>
    </location>
    <ligand>
        <name>Zn(2+)</name>
        <dbReference type="ChEBI" id="CHEBI:29105"/>
    </ligand>
</feature>
<evidence type="ECO:0000256" key="4">
    <source>
        <dbReference type="ARBA" id="ARBA00022598"/>
    </source>
</evidence>
<dbReference type="PROSITE" id="PS01055">
    <property type="entry name" value="DNA_LIGASE_N1"/>
    <property type="match status" value="1"/>
</dbReference>
<feature type="binding site" evidence="15">
    <location>
        <begin position="84"/>
        <end position="85"/>
    </location>
    <ligand>
        <name>NAD(+)</name>
        <dbReference type="ChEBI" id="CHEBI:57540"/>
    </ligand>
</feature>
<feature type="binding site" evidence="15">
    <location>
        <position position="443"/>
    </location>
    <ligand>
        <name>Zn(2+)</name>
        <dbReference type="ChEBI" id="CHEBI:29105"/>
    </ligand>
</feature>
<dbReference type="PROSITE" id="PS50172">
    <property type="entry name" value="BRCT"/>
    <property type="match status" value="1"/>
</dbReference>
<dbReference type="STRING" id="1217799.DEALK_13210"/>
<dbReference type="CDD" id="cd00114">
    <property type="entry name" value="LIGANc"/>
    <property type="match status" value="1"/>
</dbReference>
<dbReference type="RefSeq" id="WP_058439453.1">
    <property type="nucleotide sequence ID" value="NZ_KQ758903.1"/>
</dbReference>
<dbReference type="PANTHER" id="PTHR23389:SF9">
    <property type="entry name" value="DNA LIGASE"/>
    <property type="match status" value="1"/>
</dbReference>
<dbReference type="PROSITE" id="PS01056">
    <property type="entry name" value="DNA_LIGASE_N2"/>
    <property type="match status" value="1"/>
</dbReference>
<dbReference type="SUPFAM" id="SSF56091">
    <property type="entry name" value="DNA ligase/mRNA capping enzyme, catalytic domain"/>
    <property type="match status" value="1"/>
</dbReference>
<dbReference type="PANTHER" id="PTHR23389">
    <property type="entry name" value="CHROMOSOME TRANSMISSION FIDELITY FACTOR 18"/>
    <property type="match status" value="1"/>
</dbReference>
<dbReference type="HAMAP" id="MF_01588">
    <property type="entry name" value="DNA_ligase_A"/>
    <property type="match status" value="1"/>
</dbReference>
<dbReference type="PATRIC" id="fig|1217799.6.peg.1367"/>
<dbReference type="GO" id="GO:0006281">
    <property type="term" value="P:DNA repair"/>
    <property type="evidence" value="ECO:0007669"/>
    <property type="project" value="UniProtKB-KW"/>
</dbReference>
<feature type="binding site" evidence="15">
    <location>
        <begin position="35"/>
        <end position="39"/>
    </location>
    <ligand>
        <name>NAD(+)</name>
        <dbReference type="ChEBI" id="CHEBI:57540"/>
    </ligand>
</feature>
<dbReference type="Gene3D" id="1.10.287.610">
    <property type="entry name" value="Helix hairpin bin"/>
    <property type="match status" value="1"/>
</dbReference>
<evidence type="ECO:0000256" key="8">
    <source>
        <dbReference type="ARBA" id="ARBA00022833"/>
    </source>
</evidence>
<dbReference type="FunFam" id="2.40.50.140:FF:000012">
    <property type="entry name" value="DNA ligase"/>
    <property type="match status" value="1"/>
</dbReference>
<evidence type="ECO:0000256" key="2">
    <source>
        <dbReference type="ARBA" id="ARBA00012722"/>
    </source>
</evidence>
<dbReference type="SMART" id="SM00278">
    <property type="entry name" value="HhH1"/>
    <property type="match status" value="3"/>
</dbReference>
<dbReference type="Pfam" id="PF03120">
    <property type="entry name" value="OB_DNA_ligase"/>
    <property type="match status" value="1"/>
</dbReference>
<dbReference type="InterPro" id="IPR012340">
    <property type="entry name" value="NA-bd_OB-fold"/>
</dbReference>
<dbReference type="InterPro" id="IPR018239">
    <property type="entry name" value="DNA_ligase_AS"/>
</dbReference>
<dbReference type="SUPFAM" id="SSF47781">
    <property type="entry name" value="RuvA domain 2-like"/>
    <property type="match status" value="1"/>
</dbReference>
<dbReference type="GO" id="GO:0006260">
    <property type="term" value="P:DNA replication"/>
    <property type="evidence" value="ECO:0007669"/>
    <property type="project" value="UniProtKB-KW"/>
</dbReference>
<dbReference type="Pfam" id="PF03119">
    <property type="entry name" value="DNA_ligase_ZBD"/>
    <property type="match status" value="1"/>
</dbReference>
<keyword evidence="12 15" id="KW-0464">Manganese</keyword>
<accession>A0A0W0GIS3</accession>
<dbReference type="InterPro" id="IPR004149">
    <property type="entry name" value="Znf_DNAligase_C4"/>
</dbReference>
<gene>
    <name evidence="15" type="primary">ligA</name>
    <name evidence="18" type="ORF">DEALK_13210</name>
</gene>
<dbReference type="Pfam" id="PF01653">
    <property type="entry name" value="DNA_ligase_aden"/>
    <property type="match status" value="1"/>
</dbReference>
<dbReference type="InterPro" id="IPR001679">
    <property type="entry name" value="DNA_ligase"/>
</dbReference>
<comment type="function">
    <text evidence="1 15">DNA ligase that catalyzes the formation of phosphodiester linkages between 5'-phosphoryl and 3'-hydroxyl groups in double-stranded DNA using NAD as a coenzyme and as the energy source for the reaction. It is essential for DNA replication and repair of damaged DNA.</text>
</comment>
<feature type="binding site" evidence="15">
    <location>
        <position position="438"/>
    </location>
    <ligand>
        <name>Zn(2+)</name>
        <dbReference type="ChEBI" id="CHEBI:29105"/>
    </ligand>
</feature>
<dbReference type="InterPro" id="IPR041663">
    <property type="entry name" value="DisA/LigA_HHH"/>
</dbReference>
<evidence type="ECO:0000256" key="11">
    <source>
        <dbReference type="ARBA" id="ARBA00023204"/>
    </source>
</evidence>
<evidence type="ECO:0000256" key="16">
    <source>
        <dbReference type="RuleBase" id="RU000618"/>
    </source>
</evidence>
<dbReference type="InterPro" id="IPR004150">
    <property type="entry name" value="NAD_DNA_ligase_OB"/>
</dbReference>
<feature type="binding site" evidence="15">
    <location>
        <position position="315"/>
    </location>
    <ligand>
        <name>NAD(+)</name>
        <dbReference type="ChEBI" id="CHEBI:57540"/>
    </ligand>
</feature>
<evidence type="ECO:0000256" key="7">
    <source>
        <dbReference type="ARBA" id="ARBA00022763"/>
    </source>
</evidence>
<evidence type="ECO:0000256" key="1">
    <source>
        <dbReference type="ARBA" id="ARBA00004067"/>
    </source>
</evidence>
<dbReference type="Pfam" id="PF14520">
    <property type="entry name" value="HHH_5"/>
    <property type="match status" value="1"/>
</dbReference>
<dbReference type="NCBIfam" id="NF005932">
    <property type="entry name" value="PRK07956.1"/>
    <property type="match status" value="1"/>
</dbReference>
<dbReference type="GO" id="GO:0046872">
    <property type="term" value="F:metal ion binding"/>
    <property type="evidence" value="ECO:0007669"/>
    <property type="project" value="UniProtKB-KW"/>
</dbReference>
<evidence type="ECO:0000256" key="10">
    <source>
        <dbReference type="ARBA" id="ARBA00023027"/>
    </source>
</evidence>
<evidence type="ECO:0000256" key="15">
    <source>
        <dbReference type="HAMAP-Rule" id="MF_01588"/>
    </source>
</evidence>
<dbReference type="InterPro" id="IPR013839">
    <property type="entry name" value="DNAligase_adenylation"/>
</dbReference>
<dbReference type="SUPFAM" id="SSF52113">
    <property type="entry name" value="BRCT domain"/>
    <property type="match status" value="1"/>
</dbReference>
<evidence type="ECO:0000256" key="5">
    <source>
        <dbReference type="ARBA" id="ARBA00022705"/>
    </source>
</evidence>
<feature type="binding site" evidence="15">
    <location>
        <position position="174"/>
    </location>
    <ligand>
        <name>NAD(+)</name>
        <dbReference type="ChEBI" id="CHEBI:57540"/>
    </ligand>
</feature>
<dbReference type="SUPFAM" id="SSF50249">
    <property type="entry name" value="Nucleic acid-binding proteins"/>
    <property type="match status" value="1"/>
</dbReference>
<feature type="binding site" evidence="15">
    <location>
        <position position="115"/>
    </location>
    <ligand>
        <name>NAD(+)</name>
        <dbReference type="ChEBI" id="CHEBI:57540"/>
    </ligand>
</feature>
<evidence type="ECO:0000313" key="18">
    <source>
        <dbReference type="EMBL" id="KTB48475.1"/>
    </source>
</evidence>
<dbReference type="SMART" id="SM00532">
    <property type="entry name" value="LIGANc"/>
    <property type="match status" value="1"/>
</dbReference>
<dbReference type="Gene3D" id="2.40.50.140">
    <property type="entry name" value="Nucleic acid-binding proteins"/>
    <property type="match status" value="1"/>
</dbReference>
<keyword evidence="10 15" id="KW-0520">NAD</keyword>
<proteinExistence type="inferred from homology"/>
<keyword evidence="11 15" id="KW-0234">DNA repair</keyword>
<feature type="active site" description="N6-AMP-lysine intermediate" evidence="15">
    <location>
        <position position="117"/>
    </location>
</feature>
<keyword evidence="7 15" id="KW-0227">DNA damage</keyword>
<dbReference type="CDD" id="cd17748">
    <property type="entry name" value="BRCT_DNA_ligase_like"/>
    <property type="match status" value="1"/>
</dbReference>
<protein>
    <recommendedName>
        <fullName evidence="3 15">DNA ligase</fullName>
        <ecNumber evidence="2 15">6.5.1.2</ecNumber>
    </recommendedName>
    <alternativeName>
        <fullName evidence="15">Polydeoxyribonucleotide synthase [NAD(+)]</fullName>
    </alternativeName>
</protein>
<sequence length="688" mass="76575">MTDLLQAQARAQELRRQIEHHNHLYYVMDAPEISDQEYDALLRELQELENEHPSLVTPDSPTQRVGAEPLKAFGVVKHRRPLLSLGNAFTKQELRDWHKKVAKLLPDEKLSFVCEHKMDGLAIALTYQDGQFIVGATRGDGEKGENVTQNLRTVRSLPLKIRGQAPPAFEVRGEVFLPRSGFEKLNKQREKDGLPLFANPRNAAAGSVRQLDPKVTANRPLDIFIYMLGWVQGTEMPETHWETLELMKVWGFKENPYNRKCRSLDEVEKYYDEWHEKRDTLPYEADGIVVKLDSLDQQQRLGSVGREPRWAIAFKFPAHQATTQLKDIGISVGRTGTLNPYAILEPVYIGGVVIRQATLHNEDDIRRKDIRLGDSVVIQRAGDVIPQVVGPVMEKRKGNPPVFSIEEKLRGPDGKARCPVEGCGAEIYRPEGEAMYYCPNSACPAQLQESLEHFTSKPGMDIRGVGEKLSTAFLSEGLIKNVADLYDIEADQLAKREGMGEKSAANIIAAIEKSKRRPLPNVIFALGIRHIGEENAALLAREFGSLHALAEAKREQLDVIPGIGGKIVESIMAYFSNAQNRNIIERLVKILDTPAIPSAKKAGPLSGEEFVVTGTLCSMSRDQASEKIRAAGGTTKPNLTKNTRYLVVGEDAGSKLDKARAAGIETITEEQLLKILNPPSSGQPRLFQ</sequence>
<dbReference type="Pfam" id="PF00533">
    <property type="entry name" value="BRCT"/>
    <property type="match status" value="1"/>
</dbReference>
<keyword evidence="5 15" id="KW-0235">DNA replication</keyword>
<dbReference type="EC" id="6.5.1.2" evidence="2 15"/>
<evidence type="ECO:0000256" key="14">
    <source>
        <dbReference type="ARBA" id="ARBA00060881"/>
    </source>
</evidence>
<dbReference type="InterPro" id="IPR010994">
    <property type="entry name" value="RuvA_2-like"/>
</dbReference>
<dbReference type="Proteomes" id="UP000053947">
    <property type="component" value="Unassembled WGS sequence"/>
</dbReference>
<dbReference type="SMART" id="SM00292">
    <property type="entry name" value="BRCT"/>
    <property type="match status" value="1"/>
</dbReference>
<feature type="binding site" evidence="15">
    <location>
        <position position="138"/>
    </location>
    <ligand>
        <name>NAD(+)</name>
        <dbReference type="ChEBI" id="CHEBI:57540"/>
    </ligand>
</feature>
<dbReference type="OrthoDB" id="9759736at2"/>
<feature type="binding site" evidence="15">
    <location>
        <position position="423"/>
    </location>
    <ligand>
        <name>Zn(2+)</name>
        <dbReference type="ChEBI" id="CHEBI:29105"/>
    </ligand>
</feature>
<dbReference type="InterPro" id="IPR013840">
    <property type="entry name" value="DNAligase_N"/>
</dbReference>
<dbReference type="FunFam" id="1.10.150.20:FF:000007">
    <property type="entry name" value="DNA ligase"/>
    <property type="match status" value="1"/>
</dbReference>
<evidence type="ECO:0000259" key="17">
    <source>
        <dbReference type="PROSITE" id="PS50172"/>
    </source>
</evidence>
<dbReference type="GO" id="GO:0005829">
    <property type="term" value="C:cytosol"/>
    <property type="evidence" value="ECO:0007669"/>
    <property type="project" value="TreeGrafter"/>
</dbReference>
<dbReference type="Gene3D" id="3.30.470.30">
    <property type="entry name" value="DNA ligase/mRNA capping enzyme"/>
    <property type="match status" value="1"/>
</dbReference>
<reference evidence="18 19" key="1">
    <citation type="submission" date="2015-06" db="EMBL/GenBank/DDBJ databases">
        <title>Genome sequence of the organohalide-respiring Dehalogenimonas alkenigignens type strain (IP3-3T).</title>
        <authorList>
            <person name="Key T.A."/>
            <person name="Richmond D.P."/>
            <person name="Bowman K.S."/>
            <person name="Cho Y.-J."/>
            <person name="Chun J."/>
            <person name="da Costa M.S."/>
            <person name="Rainey F.A."/>
            <person name="Moe W.M."/>
        </authorList>
    </citation>
    <scope>NUCLEOTIDE SEQUENCE [LARGE SCALE GENOMIC DNA]</scope>
    <source>
        <strain evidence="18 19">IP3-3</strain>
    </source>
</reference>
<dbReference type="InterPro" id="IPR003583">
    <property type="entry name" value="Hlx-hairpin-Hlx_DNA-bd_motif"/>
</dbReference>
<comment type="cofactor">
    <cofactor evidence="15">
        <name>Mg(2+)</name>
        <dbReference type="ChEBI" id="CHEBI:18420"/>
    </cofactor>
    <cofactor evidence="15">
        <name>Mn(2+)</name>
        <dbReference type="ChEBI" id="CHEBI:29035"/>
    </cofactor>
</comment>
<dbReference type="FunFam" id="1.10.287.610:FF:000002">
    <property type="entry name" value="DNA ligase"/>
    <property type="match status" value="1"/>
</dbReference>
<comment type="caution">
    <text evidence="18">The sequence shown here is derived from an EMBL/GenBank/DDBJ whole genome shotgun (WGS) entry which is preliminary data.</text>
</comment>
<comment type="similarity">
    <text evidence="14 15">Belongs to the NAD-dependent DNA ligase family. LigA subfamily.</text>
</comment>
<evidence type="ECO:0000313" key="19">
    <source>
        <dbReference type="Proteomes" id="UP000053947"/>
    </source>
</evidence>
<dbReference type="InterPro" id="IPR036420">
    <property type="entry name" value="BRCT_dom_sf"/>
</dbReference>
<evidence type="ECO:0000256" key="6">
    <source>
        <dbReference type="ARBA" id="ARBA00022723"/>
    </source>
</evidence>
<feature type="domain" description="BRCT" evidence="17">
    <location>
        <begin position="600"/>
        <end position="676"/>
    </location>
</feature>
<name>A0A0W0GIS3_9CHLR</name>